<sequence length="197" mass="21313">MKDVLTEDEWMEIEDVVALTGDRLPEWLQRLGIPHSWHAVALPANVEMPMARVAVYGKRDEGGSEAAETICVFGCTGWPSFSDVLEKSAGTLRALGTAHIVTKVLPVSPRRWTAAVRSTGIALIGSRPVHGPRSHGTWVQQSSYVAGSDQPHASRLIVHSLFVATECRARLSQDINRLSDAVYRGFVAALIDGDGGS</sequence>
<name>A0A0U0WAM7_MYCBE</name>
<dbReference type="RefSeq" id="WP_090350282.1">
    <property type="nucleotide sequence ID" value="NZ_CSTD01000003.1"/>
</dbReference>
<evidence type="ECO:0000313" key="1">
    <source>
        <dbReference type="EMBL" id="CPR11887.1"/>
    </source>
</evidence>
<dbReference type="OrthoDB" id="4725827at2"/>
<gene>
    <name evidence="1" type="ORF">BN971_03180</name>
</gene>
<reference evidence="1 2" key="1">
    <citation type="submission" date="2015-03" db="EMBL/GenBank/DDBJ databases">
        <authorList>
            <person name="Murphy D."/>
        </authorList>
    </citation>
    <scope>NUCLEOTIDE SEQUENCE [LARGE SCALE GENOMIC DNA]</scope>
    <source>
        <strain evidence="1 2">DSM 44277</strain>
    </source>
</reference>
<organism evidence="1 2">
    <name type="scientific">Mycobacterium bohemicum DSM 44277</name>
    <dbReference type="NCBI Taxonomy" id="1236609"/>
    <lineage>
        <taxon>Bacteria</taxon>
        <taxon>Bacillati</taxon>
        <taxon>Actinomycetota</taxon>
        <taxon>Actinomycetes</taxon>
        <taxon>Mycobacteriales</taxon>
        <taxon>Mycobacteriaceae</taxon>
        <taxon>Mycobacterium</taxon>
    </lineage>
</organism>
<accession>A0A0U0WAM7</accession>
<dbReference type="Proteomes" id="UP000198875">
    <property type="component" value="Unassembled WGS sequence"/>
</dbReference>
<evidence type="ECO:0000313" key="2">
    <source>
        <dbReference type="Proteomes" id="UP000198875"/>
    </source>
</evidence>
<dbReference type="EMBL" id="CSTD01000003">
    <property type="protein sequence ID" value="CPR11887.1"/>
    <property type="molecule type" value="Genomic_DNA"/>
</dbReference>
<proteinExistence type="predicted"/>
<protein>
    <submittedName>
        <fullName evidence="1">Uncharacterized protein</fullName>
    </submittedName>
</protein>
<dbReference type="AlphaFoldDB" id="A0A0U0WAM7"/>